<keyword evidence="3" id="KW-1185">Reference proteome</keyword>
<dbReference type="EMBL" id="CAJVCH010528691">
    <property type="protein sequence ID" value="CAG7823184.1"/>
    <property type="molecule type" value="Genomic_DNA"/>
</dbReference>
<evidence type="ECO:0000313" key="3">
    <source>
        <dbReference type="Proteomes" id="UP000708208"/>
    </source>
</evidence>
<feature type="region of interest" description="Disordered" evidence="1">
    <location>
        <begin position="1"/>
        <end position="30"/>
    </location>
</feature>
<organism evidence="2 3">
    <name type="scientific">Allacma fusca</name>
    <dbReference type="NCBI Taxonomy" id="39272"/>
    <lineage>
        <taxon>Eukaryota</taxon>
        <taxon>Metazoa</taxon>
        <taxon>Ecdysozoa</taxon>
        <taxon>Arthropoda</taxon>
        <taxon>Hexapoda</taxon>
        <taxon>Collembola</taxon>
        <taxon>Symphypleona</taxon>
        <taxon>Sminthuridae</taxon>
        <taxon>Allacma</taxon>
    </lineage>
</organism>
<name>A0A8J2PIK4_9HEXA</name>
<feature type="non-terminal residue" evidence="2">
    <location>
        <position position="110"/>
    </location>
</feature>
<proteinExistence type="predicted"/>
<evidence type="ECO:0000256" key="1">
    <source>
        <dbReference type="SAM" id="MobiDB-lite"/>
    </source>
</evidence>
<dbReference type="Proteomes" id="UP000708208">
    <property type="component" value="Unassembled WGS sequence"/>
</dbReference>
<accession>A0A8J2PIK4</accession>
<sequence>MTEKIQTPTSVEGADDRRDDVTDSFSSPCSPVDTVDCDKLKLKKISSRKLLKTLGDKVDGLAKQFNSLFIKKPDDDISFSSQSTKSTESLTMTTARSVEDILKTYYCLET</sequence>
<evidence type="ECO:0000313" key="2">
    <source>
        <dbReference type="EMBL" id="CAG7823184.1"/>
    </source>
</evidence>
<protein>
    <submittedName>
        <fullName evidence="2">Uncharacterized protein</fullName>
    </submittedName>
</protein>
<reference evidence="2" key="1">
    <citation type="submission" date="2021-06" db="EMBL/GenBank/DDBJ databases">
        <authorList>
            <person name="Hodson N. C."/>
            <person name="Mongue J. A."/>
            <person name="Jaron S. K."/>
        </authorList>
    </citation>
    <scope>NUCLEOTIDE SEQUENCE</scope>
</reference>
<comment type="caution">
    <text evidence="2">The sequence shown here is derived from an EMBL/GenBank/DDBJ whole genome shotgun (WGS) entry which is preliminary data.</text>
</comment>
<feature type="compositionally biased region" description="Polar residues" evidence="1">
    <location>
        <begin position="1"/>
        <end position="10"/>
    </location>
</feature>
<dbReference type="AlphaFoldDB" id="A0A8J2PIK4"/>
<gene>
    <name evidence="2" type="ORF">AFUS01_LOCUS33414</name>
</gene>